<evidence type="ECO:0000313" key="4">
    <source>
        <dbReference type="Proteomes" id="UP000189703"/>
    </source>
</evidence>
<feature type="compositionally biased region" description="Polar residues" evidence="3">
    <location>
        <begin position="1"/>
        <end position="24"/>
    </location>
</feature>
<evidence type="ECO:0000256" key="3">
    <source>
        <dbReference type="SAM" id="MobiDB-lite"/>
    </source>
</evidence>
<gene>
    <name evidence="5" type="primary">LOC104604386</name>
</gene>
<dbReference type="InterPro" id="IPR046960">
    <property type="entry name" value="PPR_At4g14850-like_plant"/>
</dbReference>
<dbReference type="InterPro" id="IPR046848">
    <property type="entry name" value="E_motif"/>
</dbReference>
<dbReference type="RefSeq" id="XP_010266986.1">
    <property type="nucleotide sequence ID" value="XM_010268684.1"/>
</dbReference>
<dbReference type="Proteomes" id="UP000189703">
    <property type="component" value="Unplaced"/>
</dbReference>
<keyword evidence="1" id="KW-0677">Repeat</keyword>
<evidence type="ECO:0000313" key="5">
    <source>
        <dbReference type="RefSeq" id="XP_010266986.1"/>
    </source>
</evidence>
<feature type="repeat" description="PPR" evidence="2">
    <location>
        <begin position="115"/>
        <end position="145"/>
    </location>
</feature>
<dbReference type="NCBIfam" id="TIGR00756">
    <property type="entry name" value="PPR"/>
    <property type="match status" value="3"/>
</dbReference>
<dbReference type="InterPro" id="IPR011990">
    <property type="entry name" value="TPR-like_helical_dom_sf"/>
</dbReference>
<organism evidence="4 5">
    <name type="scientific">Nelumbo nucifera</name>
    <name type="common">Sacred lotus</name>
    <dbReference type="NCBI Taxonomy" id="4432"/>
    <lineage>
        <taxon>Eukaryota</taxon>
        <taxon>Viridiplantae</taxon>
        <taxon>Streptophyta</taxon>
        <taxon>Embryophyta</taxon>
        <taxon>Tracheophyta</taxon>
        <taxon>Spermatophyta</taxon>
        <taxon>Magnoliopsida</taxon>
        <taxon>Proteales</taxon>
        <taxon>Nelumbonaceae</taxon>
        <taxon>Nelumbo</taxon>
    </lineage>
</organism>
<feature type="repeat" description="PPR" evidence="2">
    <location>
        <begin position="248"/>
        <end position="282"/>
    </location>
</feature>
<proteinExistence type="predicted"/>
<dbReference type="KEGG" id="nnu:104604386"/>
<dbReference type="PROSITE" id="PS51375">
    <property type="entry name" value="PPR"/>
    <property type="match status" value="3"/>
</dbReference>
<keyword evidence="4" id="KW-1185">Reference proteome</keyword>
<dbReference type="FunFam" id="1.25.40.10:FF:000184">
    <property type="entry name" value="Pentatricopeptide repeat-containing protein, chloroplastic"/>
    <property type="match status" value="1"/>
</dbReference>
<feature type="region of interest" description="Disordered" evidence="3">
    <location>
        <begin position="1"/>
        <end position="29"/>
    </location>
</feature>
<accession>A0A1U8AH74</accession>
<dbReference type="FunFam" id="1.25.40.10:FF:000348">
    <property type="entry name" value="Pentatricopeptide repeat-containing protein chloroplastic"/>
    <property type="match status" value="1"/>
</dbReference>
<dbReference type="Pfam" id="PF13041">
    <property type="entry name" value="PPR_2"/>
    <property type="match status" value="1"/>
</dbReference>
<dbReference type="PANTHER" id="PTHR47926">
    <property type="entry name" value="PENTATRICOPEPTIDE REPEAT-CONTAINING PROTEIN"/>
    <property type="match status" value="1"/>
</dbReference>
<dbReference type="InterPro" id="IPR002885">
    <property type="entry name" value="PPR_rpt"/>
</dbReference>
<protein>
    <submittedName>
        <fullName evidence="5">Pentatricopeptide repeat-containing protein At5g66520-like</fullName>
    </submittedName>
</protein>
<dbReference type="Pfam" id="PF01535">
    <property type="entry name" value="PPR"/>
    <property type="match status" value="4"/>
</dbReference>
<dbReference type="GeneID" id="104604386"/>
<reference evidence="5" key="1">
    <citation type="submission" date="2025-08" db="UniProtKB">
        <authorList>
            <consortium name="RefSeq"/>
        </authorList>
    </citation>
    <scope>IDENTIFICATION</scope>
</reference>
<dbReference type="OMA" id="LETWNTM"/>
<evidence type="ECO:0000256" key="1">
    <source>
        <dbReference type="ARBA" id="ARBA00022737"/>
    </source>
</evidence>
<dbReference type="GO" id="GO:0009451">
    <property type="term" value="P:RNA modification"/>
    <property type="evidence" value="ECO:0007669"/>
    <property type="project" value="InterPro"/>
</dbReference>
<sequence length="463" mass="51170">MTVSLRVTSILSTKPPQRVPTDSPSKAPPSSIDALILYHQTLTLGRSPNKTILISAIKACTLLPAFQQGIAIHAQIIKTGFHADRFLASTLVCFYSAFGHVTSAEHVFDKVNDKDTALWTTMLVGYVQNGDIDAARRLFGEMPNRDVVAWNAMLSGYSQSGMPKDAIQLFREMQIAKLRPTDVTLVSALSACSQLGCLSLGEWIHAYIERYHDIRFTSTLVNSLVHMYGKCGRLDIAYEVFLEKGSGNLESWNAMLTSFAIHGCGMSALSLFCQMMKMGLMPDRITFMAVLMACSHGGLVDHAYTCFACMSRVYGLQPRTEHYGCLVDVLSRKGLLKEANMIIEKMPVEPDSNVWGALLGGCLTHQNYELGLIAAARLLEQESYEESRLIALSNLYVMAGKHEEAVNVRKMMLEMGIKKSSGSSLIEVDGIVHEFLAGDRSHRQSVEIYSMVETIDKLMCLKA</sequence>
<dbReference type="OrthoDB" id="185373at2759"/>
<dbReference type="Pfam" id="PF20431">
    <property type="entry name" value="E_motif"/>
    <property type="match status" value="1"/>
</dbReference>
<evidence type="ECO:0000256" key="2">
    <source>
        <dbReference type="PROSITE-ProRule" id="PRU00708"/>
    </source>
</evidence>
<dbReference type="GO" id="GO:0003723">
    <property type="term" value="F:RNA binding"/>
    <property type="evidence" value="ECO:0007669"/>
    <property type="project" value="InterPro"/>
</dbReference>
<dbReference type="AlphaFoldDB" id="A0A1U8AH74"/>
<dbReference type="eggNOG" id="KOG4197">
    <property type="taxonomic scope" value="Eukaryota"/>
</dbReference>
<dbReference type="Gene3D" id="1.25.40.10">
    <property type="entry name" value="Tetratricopeptide repeat domain"/>
    <property type="match status" value="3"/>
</dbReference>
<dbReference type="InParanoid" id="A0A1U8AH74"/>
<feature type="repeat" description="PPR" evidence="2">
    <location>
        <begin position="146"/>
        <end position="180"/>
    </location>
</feature>
<name>A0A1U8AH74_NELNU</name>